<dbReference type="AlphaFoldDB" id="A0A9D9EGM0"/>
<comment type="caution">
    <text evidence="1">The sequence shown here is derived from an EMBL/GenBank/DDBJ whole genome shotgun (WGS) entry which is preliminary data.</text>
</comment>
<protein>
    <submittedName>
        <fullName evidence="1">Uncharacterized protein</fullName>
    </submittedName>
</protein>
<accession>A0A9D9EGM0</accession>
<evidence type="ECO:0000313" key="1">
    <source>
        <dbReference type="EMBL" id="MBO8444639.1"/>
    </source>
</evidence>
<gene>
    <name evidence="1" type="ORF">IAC23_02945</name>
</gene>
<dbReference type="Pfam" id="PF19494">
    <property type="entry name" value="DUF6029"/>
    <property type="match status" value="1"/>
</dbReference>
<sequence>MDAREKRNWGTLSGSLESNSIYYMHDAGLDPSSSVNPDDRFGTNNYLKLDYMNGRFSAGLQMEGFLPALQGYDYLVYGNGRKVILGSKYVSWQDDMYGFRVGDIFEQYGNGLIFRSYEDRALGFNNSLEGVHGRFDWKGVHLSAMFGRPRLYLEYAESMVRGADLCLSLSEMTGWDAASLSIEGSYVNRYENLMENELFADLLTTNSLDMYSARANFDWKGLSAKFEYAGKSKDLPDAASREMLTGNAILAELGYSYRRFSVLGTFRRLVNMNTMISLNAAGTGNTLNYLPALTRQHTYMLASLNPYQVNANGEIGGQADVYYSLRSKTTRSKYWNFHVNFSTYYTDASHTGGRSNLLWRDINADVERQWNKRWKTAVLVSIQEWSPSHGMQESTYASNIFVVDNTCKITDKMSVRLELQYLYSANYEKDWMAGLLEFNMAPHWSVTISDMYNHGSSGKHYYNASVSYTRKSTRIQLGYGRVRAGYICSGGVCRWTPAYTGANLTITSSF</sequence>
<evidence type="ECO:0000313" key="2">
    <source>
        <dbReference type="Proteomes" id="UP000823619"/>
    </source>
</evidence>
<dbReference type="EMBL" id="JADIMO010000033">
    <property type="protein sequence ID" value="MBO8444639.1"/>
    <property type="molecule type" value="Genomic_DNA"/>
</dbReference>
<name>A0A9D9EGM0_9BACT</name>
<dbReference type="InterPro" id="IPR046070">
    <property type="entry name" value="DUF6029"/>
</dbReference>
<organism evidence="1 2">
    <name type="scientific">Candidatus Cryptobacteroides merdavium</name>
    <dbReference type="NCBI Taxonomy" id="2840769"/>
    <lineage>
        <taxon>Bacteria</taxon>
        <taxon>Pseudomonadati</taxon>
        <taxon>Bacteroidota</taxon>
        <taxon>Bacteroidia</taxon>
        <taxon>Bacteroidales</taxon>
        <taxon>Candidatus Cryptobacteroides</taxon>
    </lineage>
</organism>
<proteinExistence type="predicted"/>
<dbReference type="Proteomes" id="UP000823619">
    <property type="component" value="Unassembled WGS sequence"/>
</dbReference>
<reference evidence="1" key="1">
    <citation type="submission" date="2020-10" db="EMBL/GenBank/DDBJ databases">
        <authorList>
            <person name="Gilroy R."/>
        </authorList>
    </citation>
    <scope>NUCLEOTIDE SEQUENCE</scope>
    <source>
        <strain evidence="1">D5-748</strain>
    </source>
</reference>
<reference evidence="1" key="2">
    <citation type="journal article" date="2021" name="PeerJ">
        <title>Extensive microbial diversity within the chicken gut microbiome revealed by metagenomics and culture.</title>
        <authorList>
            <person name="Gilroy R."/>
            <person name="Ravi A."/>
            <person name="Getino M."/>
            <person name="Pursley I."/>
            <person name="Horton D.L."/>
            <person name="Alikhan N.F."/>
            <person name="Baker D."/>
            <person name="Gharbi K."/>
            <person name="Hall N."/>
            <person name="Watson M."/>
            <person name="Adriaenssens E.M."/>
            <person name="Foster-Nyarko E."/>
            <person name="Jarju S."/>
            <person name="Secka A."/>
            <person name="Antonio M."/>
            <person name="Oren A."/>
            <person name="Chaudhuri R.R."/>
            <person name="La Ragione R."/>
            <person name="Hildebrand F."/>
            <person name="Pallen M.J."/>
        </authorList>
    </citation>
    <scope>NUCLEOTIDE SEQUENCE</scope>
    <source>
        <strain evidence="1">D5-748</strain>
    </source>
</reference>